<evidence type="ECO:0000313" key="2">
    <source>
        <dbReference type="EMBL" id="ETV66889.1"/>
    </source>
</evidence>
<dbReference type="VEuPathDB" id="FungiDB:H257_16818"/>
<protein>
    <submittedName>
        <fullName evidence="2">Uncharacterized protein</fullName>
    </submittedName>
</protein>
<accession>W4FJ70</accession>
<feature type="region of interest" description="Disordered" evidence="1">
    <location>
        <begin position="105"/>
        <end position="126"/>
    </location>
</feature>
<organism evidence="2">
    <name type="scientific">Aphanomyces astaci</name>
    <name type="common">Crayfish plague agent</name>
    <dbReference type="NCBI Taxonomy" id="112090"/>
    <lineage>
        <taxon>Eukaryota</taxon>
        <taxon>Sar</taxon>
        <taxon>Stramenopiles</taxon>
        <taxon>Oomycota</taxon>
        <taxon>Saprolegniomycetes</taxon>
        <taxon>Saprolegniales</taxon>
        <taxon>Verrucalvaceae</taxon>
        <taxon>Aphanomyces</taxon>
    </lineage>
</organism>
<sequence>MYPWRSSSLPRWWAIRNSAPHLNPLRLGNLPHFRRSVLAHVHAQRRSHCVDQAVHEIASRPKLRPPVAPRIRVPTRGPARRFSGNATPWTLTGRSCVRPEWLRSETAPDSSSSLPVAGLHGHVLRH</sequence>
<dbReference type="AlphaFoldDB" id="W4FJ70"/>
<evidence type="ECO:0000256" key="1">
    <source>
        <dbReference type="SAM" id="MobiDB-lite"/>
    </source>
</evidence>
<dbReference type="GeneID" id="20818814"/>
<reference evidence="2" key="1">
    <citation type="submission" date="2013-12" db="EMBL/GenBank/DDBJ databases">
        <title>The Genome Sequence of Aphanomyces astaci APO3.</title>
        <authorList>
            <consortium name="The Broad Institute Genomics Platform"/>
            <person name="Russ C."/>
            <person name="Tyler B."/>
            <person name="van West P."/>
            <person name="Dieguez-Uribeondo J."/>
            <person name="Young S.K."/>
            <person name="Zeng Q."/>
            <person name="Gargeya S."/>
            <person name="Fitzgerald M."/>
            <person name="Abouelleil A."/>
            <person name="Alvarado L."/>
            <person name="Chapman S.B."/>
            <person name="Gainer-Dewar J."/>
            <person name="Goldberg J."/>
            <person name="Griggs A."/>
            <person name="Gujja S."/>
            <person name="Hansen M."/>
            <person name="Howarth C."/>
            <person name="Imamovic A."/>
            <person name="Ireland A."/>
            <person name="Larimer J."/>
            <person name="McCowan C."/>
            <person name="Murphy C."/>
            <person name="Pearson M."/>
            <person name="Poon T.W."/>
            <person name="Priest M."/>
            <person name="Roberts A."/>
            <person name="Saif S."/>
            <person name="Shea T."/>
            <person name="Sykes S."/>
            <person name="Wortman J."/>
            <person name="Nusbaum C."/>
            <person name="Birren B."/>
        </authorList>
    </citation>
    <scope>NUCLEOTIDE SEQUENCE [LARGE SCALE GENOMIC DNA]</scope>
    <source>
        <strain evidence="2">APO3</strain>
    </source>
</reference>
<name>W4FJ70_APHAT</name>
<proteinExistence type="predicted"/>
<gene>
    <name evidence="2" type="ORF">H257_16818</name>
</gene>
<feature type="region of interest" description="Disordered" evidence="1">
    <location>
        <begin position="60"/>
        <end position="87"/>
    </location>
</feature>
<dbReference type="EMBL" id="KI913205">
    <property type="protein sequence ID" value="ETV66889.1"/>
    <property type="molecule type" value="Genomic_DNA"/>
</dbReference>
<dbReference type="RefSeq" id="XP_009843692.1">
    <property type="nucleotide sequence ID" value="XM_009845390.1"/>
</dbReference>